<organism evidence="2 3">
    <name type="scientific">Kaistella carnis</name>
    <dbReference type="NCBI Taxonomy" id="1241979"/>
    <lineage>
        <taxon>Bacteria</taxon>
        <taxon>Pseudomonadati</taxon>
        <taxon>Bacteroidota</taxon>
        <taxon>Flavobacteriia</taxon>
        <taxon>Flavobacteriales</taxon>
        <taxon>Weeksellaceae</taxon>
        <taxon>Chryseobacterium group</taxon>
        <taxon>Kaistella</taxon>
    </lineage>
</organism>
<dbReference type="KEGG" id="ccas:EIB73_09620"/>
<keyword evidence="1" id="KW-1133">Transmembrane helix</keyword>
<feature type="transmembrane region" description="Helical" evidence="1">
    <location>
        <begin position="112"/>
        <end position="133"/>
    </location>
</feature>
<dbReference type="OrthoDB" id="1246162at2"/>
<accession>A0A3G8Y1M4</accession>
<feature type="transmembrane region" description="Helical" evidence="1">
    <location>
        <begin position="182"/>
        <end position="200"/>
    </location>
</feature>
<keyword evidence="3" id="KW-1185">Reference proteome</keyword>
<keyword evidence="1" id="KW-0472">Membrane</keyword>
<feature type="transmembrane region" description="Helical" evidence="1">
    <location>
        <begin position="153"/>
        <end position="170"/>
    </location>
</feature>
<dbReference type="EMBL" id="CP034159">
    <property type="protein sequence ID" value="AZI34466.1"/>
    <property type="molecule type" value="Genomic_DNA"/>
</dbReference>
<protein>
    <submittedName>
        <fullName evidence="2">DUF4271 domain-containing protein</fullName>
    </submittedName>
</protein>
<name>A0A3G8Y1M4_9FLAO</name>
<keyword evidence="1" id="KW-0812">Transmembrane</keyword>
<evidence type="ECO:0000256" key="1">
    <source>
        <dbReference type="SAM" id="Phobius"/>
    </source>
</evidence>
<feature type="transmembrane region" description="Helical" evidence="1">
    <location>
        <begin position="30"/>
        <end position="49"/>
    </location>
</feature>
<evidence type="ECO:0000313" key="2">
    <source>
        <dbReference type="EMBL" id="AZI34466.1"/>
    </source>
</evidence>
<sequence length="233" mass="27645">MFLKDFCNSVYILTFAKNYLLVRIVEQNDWVVFIITGCILLYVFMLLYLHRDSSVKVFLMQKFADSSNNFLSWVIVGLVFILLLAVVISQAVPIVPQKVRDIQLFGYELNKFGFTFLALLSFYGLKSLLSYLFYAGTGTLKSWSYFQFTASKFYFTVSLLLMLLCFYQYFYEFDVLKLFDFYFIGFIVLFLFKIMVYLLSPQHILPHQWYYKFLYICTLQIAPTIALWKLLFL</sequence>
<feature type="transmembrane region" description="Helical" evidence="1">
    <location>
        <begin position="70"/>
        <end position="92"/>
    </location>
</feature>
<feature type="transmembrane region" description="Helical" evidence="1">
    <location>
        <begin position="212"/>
        <end position="231"/>
    </location>
</feature>
<reference evidence="3" key="1">
    <citation type="submission" date="2018-11" db="EMBL/GenBank/DDBJ databases">
        <title>Proposal to divide the Flavobacteriaceae and reorganize its genera based on Amino Acid Identity values calculated from whole genome sequences.</title>
        <authorList>
            <person name="Nicholson A.C."/>
            <person name="Gulvik C.A."/>
            <person name="Whitney A.M."/>
            <person name="Humrighouse B.W."/>
            <person name="Bell M."/>
            <person name="Holmes B."/>
            <person name="Steigerwalt A.G."/>
            <person name="Villarma A."/>
            <person name="Sheth M."/>
            <person name="Batra D."/>
            <person name="Pryor J."/>
            <person name="Bernardet J.-F."/>
            <person name="Hugo C."/>
            <person name="Kampfer P."/>
            <person name="Newman J.D."/>
            <person name="McQuiston J.R."/>
        </authorList>
    </citation>
    <scope>NUCLEOTIDE SEQUENCE [LARGE SCALE GENOMIC DNA]</scope>
    <source>
        <strain evidence="3">G0081</strain>
    </source>
</reference>
<proteinExistence type="predicted"/>
<dbReference type="AlphaFoldDB" id="A0A3G8Y1M4"/>
<evidence type="ECO:0000313" key="3">
    <source>
        <dbReference type="Proteomes" id="UP000270185"/>
    </source>
</evidence>
<gene>
    <name evidence="2" type="ORF">EIB73_09620</name>
</gene>
<dbReference type="Proteomes" id="UP000270185">
    <property type="component" value="Chromosome"/>
</dbReference>